<feature type="transmembrane region" description="Helical" evidence="8">
    <location>
        <begin position="74"/>
        <end position="96"/>
    </location>
</feature>
<keyword evidence="10" id="KW-1185">Reference proteome</keyword>
<evidence type="ECO:0000256" key="6">
    <source>
        <dbReference type="ARBA" id="ARBA00023315"/>
    </source>
</evidence>
<dbReference type="GO" id="GO:0006629">
    <property type="term" value="P:lipid metabolic process"/>
    <property type="evidence" value="ECO:0007669"/>
    <property type="project" value="UniProtKB-KW"/>
</dbReference>
<sequence>MEKYSAYRDAGTGLQPFLSPGPLSRSPWLSLLVPIRYLVGILRLLAILVLLVCYFLFVRLAFVLLLVVPPVQRVASSFVSSVIIRAVLFCLGFVWIPSEIVSKKRGRNKTENKWNPGPGDLIISNWASWVEILWLAYRFDPIFVLPVPESAAETVAPVSSPISHKPGRRPARTSMPDASPSSRKSTSQIPIIGFHEVSLYTMLRETGQVPPYSASRGAKPRPLDEIRQASNRPVVVFPECTTSNGRTLLRFADLFHQSLPVKGWNVFVMCIRYDPPTELSPTVTHSIPSFSFNPIPHLFTLISALALPALTIRLLTQSESPSSPTFLVSEVVGVSSSRDQLAEASAVLIAQLGKFTKISMGWEDKARFIDLYHRKRKAI</sequence>
<dbReference type="OrthoDB" id="272512at2759"/>
<dbReference type="EMBL" id="JAACJN010000001">
    <property type="protein sequence ID" value="KAF5393702.1"/>
    <property type="molecule type" value="Genomic_DNA"/>
</dbReference>
<keyword evidence="6" id="KW-0012">Acyltransferase</keyword>
<evidence type="ECO:0000256" key="5">
    <source>
        <dbReference type="ARBA" id="ARBA00023136"/>
    </source>
</evidence>
<keyword evidence="2 8" id="KW-0812">Transmembrane</keyword>
<dbReference type="PANTHER" id="PTHR23063">
    <property type="entry name" value="PHOSPHOLIPID ACYLTRANSFERASE"/>
    <property type="match status" value="1"/>
</dbReference>
<dbReference type="AlphaFoldDB" id="A0A8H5I214"/>
<keyword evidence="3 8" id="KW-1133">Transmembrane helix</keyword>
<evidence type="ECO:0008006" key="11">
    <source>
        <dbReference type="Google" id="ProtNLM"/>
    </source>
</evidence>
<dbReference type="PANTHER" id="PTHR23063:SF60">
    <property type="entry name" value="LYSOPHOSPHATIDIC ACID:OLEOYL-COA ACYLTRANSFERASE 1"/>
    <property type="match status" value="1"/>
</dbReference>
<evidence type="ECO:0000256" key="1">
    <source>
        <dbReference type="ARBA" id="ARBA00022679"/>
    </source>
</evidence>
<protein>
    <recommendedName>
        <fullName evidence="11">Phospholipid/glycerol acyltransferase domain-containing protein</fullName>
    </recommendedName>
</protein>
<feature type="transmembrane region" description="Helical" evidence="8">
    <location>
        <begin position="44"/>
        <end position="68"/>
    </location>
</feature>
<evidence type="ECO:0000256" key="3">
    <source>
        <dbReference type="ARBA" id="ARBA00022989"/>
    </source>
</evidence>
<reference evidence="9 10" key="1">
    <citation type="journal article" date="2020" name="ISME J.">
        <title>Uncovering the hidden diversity of litter-decomposition mechanisms in mushroom-forming fungi.</title>
        <authorList>
            <person name="Floudas D."/>
            <person name="Bentzer J."/>
            <person name="Ahren D."/>
            <person name="Johansson T."/>
            <person name="Persson P."/>
            <person name="Tunlid A."/>
        </authorList>
    </citation>
    <scope>NUCLEOTIDE SEQUENCE [LARGE SCALE GENOMIC DNA]</scope>
    <source>
        <strain evidence="9 10">CBS 406.79</strain>
    </source>
</reference>
<evidence type="ECO:0000313" key="9">
    <source>
        <dbReference type="EMBL" id="KAF5393702.1"/>
    </source>
</evidence>
<name>A0A8H5I214_9AGAR</name>
<evidence type="ECO:0000256" key="7">
    <source>
        <dbReference type="SAM" id="MobiDB-lite"/>
    </source>
</evidence>
<feature type="region of interest" description="Disordered" evidence="7">
    <location>
        <begin position="156"/>
        <end position="186"/>
    </location>
</feature>
<evidence type="ECO:0000256" key="2">
    <source>
        <dbReference type="ARBA" id="ARBA00022692"/>
    </source>
</evidence>
<evidence type="ECO:0000256" key="8">
    <source>
        <dbReference type="SAM" id="Phobius"/>
    </source>
</evidence>
<evidence type="ECO:0000256" key="4">
    <source>
        <dbReference type="ARBA" id="ARBA00023098"/>
    </source>
</evidence>
<keyword evidence="1" id="KW-0808">Transferase</keyword>
<dbReference type="GO" id="GO:0016746">
    <property type="term" value="F:acyltransferase activity"/>
    <property type="evidence" value="ECO:0007669"/>
    <property type="project" value="UniProtKB-KW"/>
</dbReference>
<proteinExistence type="predicted"/>
<keyword evidence="5 8" id="KW-0472">Membrane</keyword>
<accession>A0A8H5I214</accession>
<dbReference type="Proteomes" id="UP000518752">
    <property type="component" value="Unassembled WGS sequence"/>
</dbReference>
<organism evidence="9 10">
    <name type="scientific">Collybiopsis confluens</name>
    <dbReference type="NCBI Taxonomy" id="2823264"/>
    <lineage>
        <taxon>Eukaryota</taxon>
        <taxon>Fungi</taxon>
        <taxon>Dikarya</taxon>
        <taxon>Basidiomycota</taxon>
        <taxon>Agaricomycotina</taxon>
        <taxon>Agaricomycetes</taxon>
        <taxon>Agaricomycetidae</taxon>
        <taxon>Agaricales</taxon>
        <taxon>Marasmiineae</taxon>
        <taxon>Omphalotaceae</taxon>
        <taxon>Collybiopsis</taxon>
    </lineage>
</organism>
<evidence type="ECO:0000313" key="10">
    <source>
        <dbReference type="Proteomes" id="UP000518752"/>
    </source>
</evidence>
<gene>
    <name evidence="9" type="ORF">D9757_000114</name>
</gene>
<keyword evidence="4" id="KW-0443">Lipid metabolism</keyword>
<comment type="caution">
    <text evidence="9">The sequence shown here is derived from an EMBL/GenBank/DDBJ whole genome shotgun (WGS) entry which is preliminary data.</text>
</comment>